<evidence type="ECO:0000256" key="3">
    <source>
        <dbReference type="ARBA" id="ARBA00022553"/>
    </source>
</evidence>
<dbReference type="GO" id="GO:0070761">
    <property type="term" value="C:pre-snoRNP complex"/>
    <property type="evidence" value="ECO:0007669"/>
    <property type="project" value="TreeGrafter"/>
</dbReference>
<comment type="similarity">
    <text evidence="9">Belongs to the BCD1 family.</text>
</comment>
<dbReference type="EMBL" id="RSCE01000001">
    <property type="protein sequence ID" value="RSH88453.1"/>
    <property type="molecule type" value="Genomic_DNA"/>
</dbReference>
<evidence type="ECO:0000259" key="15">
    <source>
        <dbReference type="PROSITE" id="PS51083"/>
    </source>
</evidence>
<keyword evidence="2" id="KW-0690">Ribosome biogenesis</keyword>
<evidence type="ECO:0000256" key="9">
    <source>
        <dbReference type="ARBA" id="ARBA00049654"/>
    </source>
</evidence>
<reference evidence="16 17" key="1">
    <citation type="submission" date="2018-11" db="EMBL/GenBank/DDBJ databases">
        <title>Genome sequence of Apiotrichum porosum DSM 27194.</title>
        <authorList>
            <person name="Aliyu H."/>
            <person name="Gorte O."/>
            <person name="Ochsenreither K."/>
        </authorList>
    </citation>
    <scope>NUCLEOTIDE SEQUENCE [LARGE SCALE GENOMIC DNA]</scope>
    <source>
        <strain evidence="16 17">DSM 27194</strain>
    </source>
</reference>
<feature type="domain" description="HIT-type" evidence="15">
    <location>
        <begin position="51"/>
        <end position="84"/>
    </location>
</feature>
<keyword evidence="17" id="KW-1185">Reference proteome</keyword>
<evidence type="ECO:0000256" key="13">
    <source>
        <dbReference type="PROSITE-ProRule" id="PRU00453"/>
    </source>
</evidence>
<dbReference type="PANTHER" id="PTHR13483">
    <property type="entry name" value="BOX C_D SNORNA PROTEIN 1-RELATED"/>
    <property type="match status" value="1"/>
</dbReference>
<dbReference type="CDD" id="cd23023">
    <property type="entry name" value="zf-HIT_BCD1"/>
    <property type="match status" value="1"/>
</dbReference>
<keyword evidence="5 13" id="KW-0863">Zinc-finger</keyword>
<comment type="caution">
    <text evidence="16">The sequence shown here is derived from an EMBL/GenBank/DDBJ whole genome shotgun (WGS) entry which is preliminary data.</text>
</comment>
<feature type="compositionally biased region" description="Basic and acidic residues" evidence="14">
    <location>
        <begin position="381"/>
        <end position="392"/>
    </location>
</feature>
<evidence type="ECO:0000256" key="10">
    <source>
        <dbReference type="ARBA" id="ARBA00061949"/>
    </source>
</evidence>
<dbReference type="PROSITE" id="PS51083">
    <property type="entry name" value="ZF_HIT"/>
    <property type="match status" value="1"/>
</dbReference>
<feature type="compositionally biased region" description="Gly residues" evidence="14">
    <location>
        <begin position="139"/>
        <end position="162"/>
    </location>
</feature>
<feature type="region of interest" description="Disordered" evidence="14">
    <location>
        <begin position="412"/>
        <end position="449"/>
    </location>
</feature>
<comment type="function">
    <text evidence="8">Required for box C/D snoRNAs accumulation involved in snoRNA processing, snoRNA transport to the nucleolus and ribosome biogenesis.</text>
</comment>
<gene>
    <name evidence="16" type="ORF">EHS24_000998</name>
</gene>
<feature type="region of interest" description="Disordered" evidence="14">
    <location>
        <begin position="360"/>
        <end position="396"/>
    </location>
</feature>
<dbReference type="FunFam" id="3.30.60.190:FF:000001">
    <property type="entry name" value="box C/D snoRNA protein 1"/>
    <property type="match status" value="1"/>
</dbReference>
<dbReference type="STRING" id="105984.A0A427YBI6"/>
<keyword evidence="6" id="KW-0862">Zinc</keyword>
<dbReference type="Pfam" id="PF25790">
    <property type="entry name" value="BCD1"/>
    <property type="match status" value="1"/>
</dbReference>
<keyword evidence="1" id="KW-1017">Isopeptide bond</keyword>
<comment type="subunit">
    <text evidence="10">Interacts with FBL, SNU13, NOP58, NUFIP1, RUVBL1, RUVBL2 and TAF9. Interacts (via HIT-type zinc finger) with the RUVBL1/RUVBL2 complex in the presence of ADP.</text>
</comment>
<protein>
    <recommendedName>
        <fullName evidence="11">Box C/D snoRNA protein 1</fullName>
    </recommendedName>
    <alternativeName>
        <fullName evidence="12">Zinc finger HIT domain-containing protein 6</fullName>
    </alternativeName>
</protein>
<dbReference type="Gene3D" id="3.30.60.190">
    <property type="match status" value="1"/>
</dbReference>
<evidence type="ECO:0000313" key="17">
    <source>
        <dbReference type="Proteomes" id="UP000279236"/>
    </source>
</evidence>
<dbReference type="PANTHER" id="PTHR13483:SF3">
    <property type="entry name" value="BOX C_D SNORNA PROTEIN 1"/>
    <property type="match status" value="1"/>
</dbReference>
<dbReference type="InterPro" id="IPR007529">
    <property type="entry name" value="Znf_HIT"/>
</dbReference>
<dbReference type="SUPFAM" id="SSF144232">
    <property type="entry name" value="HIT/MYND zinc finger-like"/>
    <property type="match status" value="1"/>
</dbReference>
<evidence type="ECO:0000256" key="6">
    <source>
        <dbReference type="ARBA" id="ARBA00022833"/>
    </source>
</evidence>
<feature type="compositionally biased region" description="Acidic residues" evidence="14">
    <location>
        <begin position="418"/>
        <end position="442"/>
    </location>
</feature>
<name>A0A427YBI6_9TREE</name>
<dbReference type="AlphaFoldDB" id="A0A427YBI6"/>
<evidence type="ECO:0000256" key="4">
    <source>
        <dbReference type="ARBA" id="ARBA00022723"/>
    </source>
</evidence>
<proteinExistence type="inferred from homology"/>
<evidence type="ECO:0000256" key="11">
    <source>
        <dbReference type="ARBA" id="ARBA00068630"/>
    </source>
</evidence>
<keyword evidence="4" id="KW-0479">Metal-binding</keyword>
<keyword evidence="7" id="KW-0832">Ubl conjugation</keyword>
<feature type="region of interest" description="Disordered" evidence="14">
    <location>
        <begin position="138"/>
        <end position="170"/>
    </location>
</feature>
<evidence type="ECO:0000256" key="1">
    <source>
        <dbReference type="ARBA" id="ARBA00022499"/>
    </source>
</evidence>
<feature type="compositionally biased region" description="Low complexity" evidence="14">
    <location>
        <begin position="29"/>
        <end position="49"/>
    </location>
</feature>
<dbReference type="InterPro" id="IPR057721">
    <property type="entry name" value="BCD1_alpha/beta"/>
</dbReference>
<evidence type="ECO:0000256" key="8">
    <source>
        <dbReference type="ARBA" id="ARBA00049598"/>
    </source>
</evidence>
<dbReference type="OrthoDB" id="272357at2759"/>
<accession>A0A427YBI6</accession>
<evidence type="ECO:0000256" key="5">
    <source>
        <dbReference type="ARBA" id="ARBA00022771"/>
    </source>
</evidence>
<sequence>MPLPDPISLGLPAKPGSLPTAEAGPSRPPAAATPTSSLASTAPSTSSTTTCGQCTNEAKYTCPRCSARTCSLPCSKAHKASTGCSGVRDPAAFVPLNKITQGTWDGDYAWLEGTRRQVAQFGEGITADEAAGEGVVVSGSGGAGASRGGRGGAARGGRGGGSQRPPARKSKLDGLKWAIAEIGAEVDVLPDGMQRRKTNQSSWNPKTRALFLTVQLVVQPTLGDAPLLSHPRCPVLPAEKSVSLASLLPDSLSDADIVFALPYHMPRRHPRDVRNASAPDLAGAPALVPGARRFFPPLDGTTPLEKALTGTAWVEFPTVHLYARAEWDAAVAAGEVVVVQRHAPADNKRKADADADAVAAVAEAEDAGDAGEDVKAVSADTDEHGPSKKARTDTATATTAATAALDGHGLVGLGAYGDSDEESDDDGDEAADEAVGGDEDADEHGGDITLAPEMAAALGAALVADFGVQEER</sequence>
<dbReference type="GeneID" id="39585541"/>
<evidence type="ECO:0000256" key="7">
    <source>
        <dbReference type="ARBA" id="ARBA00022843"/>
    </source>
</evidence>
<dbReference type="GO" id="GO:0005634">
    <property type="term" value="C:nucleus"/>
    <property type="evidence" value="ECO:0007669"/>
    <property type="project" value="TreeGrafter"/>
</dbReference>
<evidence type="ECO:0000256" key="12">
    <source>
        <dbReference type="ARBA" id="ARBA00077531"/>
    </source>
</evidence>
<dbReference type="Pfam" id="PF04438">
    <property type="entry name" value="zf-HIT"/>
    <property type="match status" value="1"/>
</dbReference>
<dbReference type="GO" id="GO:0008270">
    <property type="term" value="F:zinc ion binding"/>
    <property type="evidence" value="ECO:0007669"/>
    <property type="project" value="UniProtKB-UniRule"/>
</dbReference>
<feature type="region of interest" description="Disordered" evidence="14">
    <location>
        <begin position="1"/>
        <end position="49"/>
    </location>
</feature>
<dbReference type="Proteomes" id="UP000279236">
    <property type="component" value="Unassembled WGS sequence"/>
</dbReference>
<dbReference type="GO" id="GO:0000492">
    <property type="term" value="P:box C/D snoRNP assembly"/>
    <property type="evidence" value="ECO:0007669"/>
    <property type="project" value="TreeGrafter"/>
</dbReference>
<keyword evidence="3" id="KW-0597">Phosphoprotein</keyword>
<evidence type="ECO:0000256" key="2">
    <source>
        <dbReference type="ARBA" id="ARBA00022517"/>
    </source>
</evidence>
<dbReference type="InterPro" id="IPR051639">
    <property type="entry name" value="BCD1"/>
</dbReference>
<organism evidence="16 17">
    <name type="scientific">Apiotrichum porosum</name>
    <dbReference type="NCBI Taxonomy" id="105984"/>
    <lineage>
        <taxon>Eukaryota</taxon>
        <taxon>Fungi</taxon>
        <taxon>Dikarya</taxon>
        <taxon>Basidiomycota</taxon>
        <taxon>Agaricomycotina</taxon>
        <taxon>Tremellomycetes</taxon>
        <taxon>Trichosporonales</taxon>
        <taxon>Trichosporonaceae</taxon>
        <taxon>Apiotrichum</taxon>
    </lineage>
</organism>
<evidence type="ECO:0000313" key="16">
    <source>
        <dbReference type="EMBL" id="RSH88453.1"/>
    </source>
</evidence>
<dbReference type="GO" id="GO:0048254">
    <property type="term" value="P:snoRNA localization"/>
    <property type="evidence" value="ECO:0007669"/>
    <property type="project" value="TreeGrafter"/>
</dbReference>
<dbReference type="GO" id="GO:0000463">
    <property type="term" value="P:maturation of LSU-rRNA from tricistronic rRNA transcript (SSU-rRNA, 5.8S rRNA, LSU-rRNA)"/>
    <property type="evidence" value="ECO:0007669"/>
    <property type="project" value="TreeGrafter"/>
</dbReference>
<evidence type="ECO:0000256" key="14">
    <source>
        <dbReference type="SAM" id="MobiDB-lite"/>
    </source>
</evidence>
<dbReference type="RefSeq" id="XP_028480661.1">
    <property type="nucleotide sequence ID" value="XM_028616804.1"/>
</dbReference>